<protein>
    <submittedName>
        <fullName evidence="2">Uncharacterized protein</fullName>
    </submittedName>
</protein>
<feature type="region of interest" description="Disordered" evidence="1">
    <location>
        <begin position="13"/>
        <end position="46"/>
    </location>
</feature>
<sequence length="132" mass="14601">MPPRFERAVFCAQATTSPDTSHKAQSSSNQHSEAQGCPPLSTPTAAPRGLLQLSTYQHRWSLCATKGAYHHIHCDCDGFGTYVSPQSGVKLWMVAIPKPDTTFSWINMPLENPMMDDLWDREAVLLKPGMAL</sequence>
<evidence type="ECO:0000256" key="1">
    <source>
        <dbReference type="SAM" id="MobiDB-lite"/>
    </source>
</evidence>
<gene>
    <name evidence="2" type="ORF">M378DRAFT_181893</name>
</gene>
<reference evidence="2 3" key="1">
    <citation type="submission" date="2014-04" db="EMBL/GenBank/DDBJ databases">
        <title>Evolutionary Origins and Diversification of the Mycorrhizal Mutualists.</title>
        <authorList>
            <consortium name="DOE Joint Genome Institute"/>
            <consortium name="Mycorrhizal Genomics Consortium"/>
            <person name="Kohler A."/>
            <person name="Kuo A."/>
            <person name="Nagy L.G."/>
            <person name="Floudas D."/>
            <person name="Copeland A."/>
            <person name="Barry K.W."/>
            <person name="Cichocki N."/>
            <person name="Veneault-Fourrey C."/>
            <person name="LaButti K."/>
            <person name="Lindquist E.A."/>
            <person name="Lipzen A."/>
            <person name="Lundell T."/>
            <person name="Morin E."/>
            <person name="Murat C."/>
            <person name="Riley R."/>
            <person name="Ohm R."/>
            <person name="Sun H."/>
            <person name="Tunlid A."/>
            <person name="Henrissat B."/>
            <person name="Grigoriev I.V."/>
            <person name="Hibbett D.S."/>
            <person name="Martin F."/>
        </authorList>
    </citation>
    <scope>NUCLEOTIDE SEQUENCE [LARGE SCALE GENOMIC DNA]</scope>
    <source>
        <strain evidence="2 3">Koide BX008</strain>
    </source>
</reference>
<feature type="compositionally biased region" description="Polar residues" evidence="1">
    <location>
        <begin position="13"/>
        <end position="33"/>
    </location>
</feature>
<organism evidence="2 3">
    <name type="scientific">Amanita muscaria (strain Koide BX008)</name>
    <dbReference type="NCBI Taxonomy" id="946122"/>
    <lineage>
        <taxon>Eukaryota</taxon>
        <taxon>Fungi</taxon>
        <taxon>Dikarya</taxon>
        <taxon>Basidiomycota</taxon>
        <taxon>Agaricomycotina</taxon>
        <taxon>Agaricomycetes</taxon>
        <taxon>Agaricomycetidae</taxon>
        <taxon>Agaricales</taxon>
        <taxon>Pluteineae</taxon>
        <taxon>Amanitaceae</taxon>
        <taxon>Amanita</taxon>
    </lineage>
</organism>
<keyword evidence="3" id="KW-1185">Reference proteome</keyword>
<dbReference type="EMBL" id="KN818406">
    <property type="protein sequence ID" value="KIL56682.1"/>
    <property type="molecule type" value="Genomic_DNA"/>
</dbReference>
<proteinExistence type="predicted"/>
<evidence type="ECO:0000313" key="3">
    <source>
        <dbReference type="Proteomes" id="UP000054549"/>
    </source>
</evidence>
<dbReference type="HOGENOM" id="CLU_1916541_0_0_1"/>
<name>A0A0C2W6B4_AMAMK</name>
<evidence type="ECO:0000313" key="2">
    <source>
        <dbReference type="EMBL" id="KIL56682.1"/>
    </source>
</evidence>
<dbReference type="STRING" id="946122.A0A0C2W6B4"/>
<dbReference type="InParanoid" id="A0A0C2W6B4"/>
<dbReference type="AlphaFoldDB" id="A0A0C2W6B4"/>
<accession>A0A0C2W6B4</accession>
<dbReference type="Proteomes" id="UP000054549">
    <property type="component" value="Unassembled WGS sequence"/>
</dbReference>
<dbReference type="OrthoDB" id="3062275at2759"/>